<dbReference type="KEGG" id="cman:A9D14_17480"/>
<keyword evidence="2" id="KW-0614">Plasmid</keyword>
<geneLocation type="plasmid" evidence="4">
    <name>pcme4a9i</name>
</geneLocation>
<dbReference type="AlphaFoldDB" id="A0A1Z1FH79"/>
<dbReference type="OrthoDB" id="7433257at2"/>
<dbReference type="EMBL" id="CP060053">
    <property type="protein sequence ID" value="QNE06806.1"/>
    <property type="molecule type" value="Genomic_DNA"/>
</dbReference>
<dbReference type="RefSeq" id="WP_066850616.1">
    <property type="nucleotide sequence ID" value="NZ_CP019603.1"/>
</dbReference>
<geneLocation type="plasmid" evidence="2">
    <name>pCME4A9I</name>
</geneLocation>
<feature type="region of interest" description="Disordered" evidence="1">
    <location>
        <begin position="24"/>
        <end position="65"/>
    </location>
</feature>
<dbReference type="Proteomes" id="UP000515297">
    <property type="component" value="Plasmid plas1"/>
</dbReference>
<evidence type="ECO:0000256" key="1">
    <source>
        <dbReference type="SAM" id="MobiDB-lite"/>
    </source>
</evidence>
<evidence type="ECO:0000313" key="4">
    <source>
        <dbReference type="Proteomes" id="UP000195807"/>
    </source>
</evidence>
<reference evidence="3 5" key="2">
    <citation type="submission" date="2020-08" db="EMBL/GenBank/DDBJ databases">
        <authorList>
            <person name="Liu G."/>
            <person name="Sun C."/>
        </authorList>
    </citation>
    <scope>NUCLEOTIDE SEQUENCE [LARGE SCALE GENOMIC DNA]</scope>
    <source>
        <strain evidence="3 5">OT19</strain>
        <plasmid evidence="3 5">plas1</plasmid>
    </source>
</reference>
<accession>A0A1Z1FH79</accession>
<protein>
    <submittedName>
        <fullName evidence="2">Uncharacterized protein</fullName>
    </submittedName>
</protein>
<gene>
    <name evidence="2" type="ORF">A9D14_17480</name>
    <name evidence="3" type="ORF">H4O24_17125</name>
</gene>
<sequence length="65" mass="7022">MKSIQLGSYLASVRARKAALRFDESSAAVDARRNKGGQRSPAKRELLANTAERAEATGTPKVISY</sequence>
<dbReference type="Proteomes" id="UP000195807">
    <property type="component" value="Plasmid pCME4A9I"/>
</dbReference>
<evidence type="ECO:0000313" key="3">
    <source>
        <dbReference type="EMBL" id="QNE06806.1"/>
    </source>
</evidence>
<reference evidence="2 4" key="1">
    <citation type="submission" date="2017-01" db="EMBL/GenBank/DDBJ databases">
        <title>Complete genome sequence of esterase-producing bacterium Croceicoccus marinus E4A9.</title>
        <authorList>
            <person name="Wu Y.-H."/>
            <person name="Cheng H."/>
            <person name="Xu L."/>
            <person name="Huo Y.-Y."/>
            <person name="Wang C.-S."/>
            <person name="Xu X.-W."/>
        </authorList>
    </citation>
    <scope>NUCLEOTIDE SEQUENCE [LARGE SCALE GENOMIC DNA]</scope>
    <source>
        <strain evidence="2 4">E4A9</strain>
        <plasmid evidence="2">pCME4A9I</plasmid>
        <plasmid evidence="4">Plasmid pcme4a9i</plasmid>
    </source>
</reference>
<evidence type="ECO:0000313" key="2">
    <source>
        <dbReference type="EMBL" id="ARU18083.1"/>
    </source>
</evidence>
<name>A0A1Z1FH79_9SPHN</name>
<dbReference type="EMBL" id="CP019603">
    <property type="protein sequence ID" value="ARU18083.1"/>
    <property type="molecule type" value="Genomic_DNA"/>
</dbReference>
<geneLocation type="plasmid" evidence="3 5">
    <name>plas1</name>
</geneLocation>
<evidence type="ECO:0000313" key="5">
    <source>
        <dbReference type="Proteomes" id="UP000515297"/>
    </source>
</evidence>
<proteinExistence type="predicted"/>
<keyword evidence="4" id="KW-1185">Reference proteome</keyword>
<organism evidence="2 4">
    <name type="scientific">Croceicoccus marinus</name>
    <dbReference type="NCBI Taxonomy" id="450378"/>
    <lineage>
        <taxon>Bacteria</taxon>
        <taxon>Pseudomonadati</taxon>
        <taxon>Pseudomonadota</taxon>
        <taxon>Alphaproteobacteria</taxon>
        <taxon>Sphingomonadales</taxon>
        <taxon>Erythrobacteraceae</taxon>
        <taxon>Croceicoccus</taxon>
    </lineage>
</organism>